<dbReference type="InterPro" id="IPR034294">
    <property type="entry name" value="Aquaporin_transptr"/>
</dbReference>
<sequence length="173" mass="19246">MCCRHRQKRKPHAFGAANVLLAEASSINTRAGSTVGLEEEKEEDEEEENEWNCRESIPMYAAEFIGTMIYTMTMGTVKAEQSESNINGNSINGHASVVPLSVGFILVAMIYTFGHVSGAHFNPALNDVIMFWIVQVAAAITGMFLSFLLTNHYATLEPESYILYICIIYLKLK</sequence>
<keyword evidence="6" id="KW-0813">Transport</keyword>
<keyword evidence="3 6" id="KW-0812">Transmembrane</keyword>
<dbReference type="PRINTS" id="PR00783">
    <property type="entry name" value="MINTRINSICP"/>
</dbReference>
<dbReference type="Proteomes" id="UP000023152">
    <property type="component" value="Unassembled WGS sequence"/>
</dbReference>
<evidence type="ECO:0000256" key="8">
    <source>
        <dbReference type="SAM" id="Phobius"/>
    </source>
</evidence>
<evidence type="ECO:0000256" key="5">
    <source>
        <dbReference type="ARBA" id="ARBA00023136"/>
    </source>
</evidence>
<dbReference type="InterPro" id="IPR023271">
    <property type="entry name" value="Aquaporin-like"/>
</dbReference>
<dbReference type="GO" id="GO:0015250">
    <property type="term" value="F:water channel activity"/>
    <property type="evidence" value="ECO:0007669"/>
    <property type="project" value="TreeGrafter"/>
</dbReference>
<dbReference type="Pfam" id="PF00230">
    <property type="entry name" value="MIP"/>
    <property type="match status" value="1"/>
</dbReference>
<evidence type="ECO:0000313" key="9">
    <source>
        <dbReference type="EMBL" id="ETO17163.1"/>
    </source>
</evidence>
<evidence type="ECO:0000256" key="3">
    <source>
        <dbReference type="ARBA" id="ARBA00022692"/>
    </source>
</evidence>
<comment type="subcellular location">
    <subcellularLocation>
        <location evidence="1">Membrane</location>
        <topology evidence="1">Multi-pass membrane protein</topology>
    </subcellularLocation>
</comment>
<evidence type="ECO:0000313" key="10">
    <source>
        <dbReference type="Proteomes" id="UP000023152"/>
    </source>
</evidence>
<reference evidence="9 10" key="1">
    <citation type="journal article" date="2013" name="Curr. Biol.">
        <title>The Genome of the Foraminiferan Reticulomyxa filosa.</title>
        <authorList>
            <person name="Glockner G."/>
            <person name="Hulsmann N."/>
            <person name="Schleicher M."/>
            <person name="Noegel A.A."/>
            <person name="Eichinger L."/>
            <person name="Gallinger C."/>
            <person name="Pawlowski J."/>
            <person name="Sierra R."/>
            <person name="Euteneuer U."/>
            <person name="Pillet L."/>
            <person name="Moustafa A."/>
            <person name="Platzer M."/>
            <person name="Groth M."/>
            <person name="Szafranski K."/>
            <person name="Schliwa M."/>
        </authorList>
    </citation>
    <scope>NUCLEOTIDE SEQUENCE [LARGE SCALE GENOMIC DNA]</scope>
</reference>
<dbReference type="AlphaFoldDB" id="X6MT49"/>
<evidence type="ECO:0000256" key="6">
    <source>
        <dbReference type="RuleBase" id="RU000477"/>
    </source>
</evidence>
<dbReference type="EMBL" id="ASPP01017169">
    <property type="protein sequence ID" value="ETO17163.1"/>
    <property type="molecule type" value="Genomic_DNA"/>
</dbReference>
<accession>X6MT49</accession>
<protein>
    <submittedName>
        <fullName evidence="9">Aquaporin-like protein</fullName>
    </submittedName>
</protein>
<feature type="compositionally biased region" description="Acidic residues" evidence="7">
    <location>
        <begin position="37"/>
        <end position="50"/>
    </location>
</feature>
<organism evidence="9 10">
    <name type="scientific">Reticulomyxa filosa</name>
    <dbReference type="NCBI Taxonomy" id="46433"/>
    <lineage>
        <taxon>Eukaryota</taxon>
        <taxon>Sar</taxon>
        <taxon>Rhizaria</taxon>
        <taxon>Retaria</taxon>
        <taxon>Foraminifera</taxon>
        <taxon>Monothalamids</taxon>
        <taxon>Reticulomyxidae</taxon>
        <taxon>Reticulomyxa</taxon>
    </lineage>
</organism>
<keyword evidence="10" id="KW-1185">Reference proteome</keyword>
<evidence type="ECO:0000256" key="2">
    <source>
        <dbReference type="ARBA" id="ARBA00006175"/>
    </source>
</evidence>
<dbReference type="GO" id="GO:0005886">
    <property type="term" value="C:plasma membrane"/>
    <property type="evidence" value="ECO:0007669"/>
    <property type="project" value="TreeGrafter"/>
</dbReference>
<dbReference type="PANTHER" id="PTHR19139:SF199">
    <property type="entry name" value="MIP17260P"/>
    <property type="match status" value="1"/>
</dbReference>
<gene>
    <name evidence="9" type="ORF">RFI_20168</name>
</gene>
<dbReference type="OrthoDB" id="3222at2759"/>
<dbReference type="PANTHER" id="PTHR19139">
    <property type="entry name" value="AQUAPORIN TRANSPORTER"/>
    <property type="match status" value="1"/>
</dbReference>
<feature type="transmembrane region" description="Helical" evidence="8">
    <location>
        <begin position="97"/>
        <end position="117"/>
    </location>
</feature>
<feature type="transmembrane region" description="Helical" evidence="8">
    <location>
        <begin position="129"/>
        <end position="149"/>
    </location>
</feature>
<feature type="region of interest" description="Disordered" evidence="7">
    <location>
        <begin position="31"/>
        <end position="50"/>
    </location>
</feature>
<dbReference type="InterPro" id="IPR000425">
    <property type="entry name" value="MIP"/>
</dbReference>
<proteinExistence type="inferred from homology"/>
<dbReference type="Gene3D" id="1.20.1080.10">
    <property type="entry name" value="Glycerol uptake facilitator protein"/>
    <property type="match status" value="1"/>
</dbReference>
<keyword evidence="4 8" id="KW-1133">Transmembrane helix</keyword>
<evidence type="ECO:0000256" key="1">
    <source>
        <dbReference type="ARBA" id="ARBA00004141"/>
    </source>
</evidence>
<evidence type="ECO:0000256" key="4">
    <source>
        <dbReference type="ARBA" id="ARBA00022989"/>
    </source>
</evidence>
<comment type="caution">
    <text evidence="9">The sequence shown here is derived from an EMBL/GenBank/DDBJ whole genome shotgun (WGS) entry which is preliminary data.</text>
</comment>
<comment type="similarity">
    <text evidence="2 6">Belongs to the MIP/aquaporin (TC 1.A.8) family.</text>
</comment>
<name>X6MT49_RETFI</name>
<dbReference type="SUPFAM" id="SSF81338">
    <property type="entry name" value="Aquaporin-like"/>
    <property type="match status" value="1"/>
</dbReference>
<evidence type="ECO:0000256" key="7">
    <source>
        <dbReference type="SAM" id="MobiDB-lite"/>
    </source>
</evidence>
<keyword evidence="5 8" id="KW-0472">Membrane</keyword>